<feature type="transmembrane region" description="Helical" evidence="6">
    <location>
        <begin position="387"/>
        <end position="409"/>
    </location>
</feature>
<feature type="transmembrane region" description="Helical" evidence="6">
    <location>
        <begin position="336"/>
        <end position="355"/>
    </location>
</feature>
<protein>
    <submittedName>
        <fullName evidence="8">ABC transporter permease</fullName>
    </submittedName>
</protein>
<dbReference type="Proteomes" id="UP001302349">
    <property type="component" value="Chromosome"/>
</dbReference>
<evidence type="ECO:0000313" key="8">
    <source>
        <dbReference type="EMBL" id="WOK06787.1"/>
    </source>
</evidence>
<dbReference type="Gene3D" id="3.40.190.10">
    <property type="entry name" value="Periplasmic binding protein-like II"/>
    <property type="match status" value="1"/>
</dbReference>
<feature type="transmembrane region" description="Helical" evidence="6">
    <location>
        <begin position="238"/>
        <end position="258"/>
    </location>
</feature>
<feature type="transmembrane region" description="Helical" evidence="6">
    <location>
        <begin position="301"/>
        <end position="324"/>
    </location>
</feature>
<dbReference type="InterPro" id="IPR013525">
    <property type="entry name" value="ABC2_TM"/>
</dbReference>
<organism evidence="8 9">
    <name type="scientific">Imperialibacter roseus</name>
    <dbReference type="NCBI Taxonomy" id="1324217"/>
    <lineage>
        <taxon>Bacteria</taxon>
        <taxon>Pseudomonadati</taxon>
        <taxon>Bacteroidota</taxon>
        <taxon>Cytophagia</taxon>
        <taxon>Cytophagales</taxon>
        <taxon>Flammeovirgaceae</taxon>
        <taxon>Imperialibacter</taxon>
    </lineage>
</organism>
<dbReference type="InterPro" id="IPR051449">
    <property type="entry name" value="ABC-2_transporter_component"/>
</dbReference>
<evidence type="ECO:0000256" key="6">
    <source>
        <dbReference type="SAM" id="Phobius"/>
    </source>
</evidence>
<evidence type="ECO:0000256" key="3">
    <source>
        <dbReference type="ARBA" id="ARBA00022692"/>
    </source>
</evidence>
<dbReference type="Pfam" id="PF12698">
    <property type="entry name" value="ABC2_membrane_3"/>
    <property type="match status" value="1"/>
</dbReference>
<keyword evidence="5 6" id="KW-0472">Membrane</keyword>
<dbReference type="PANTHER" id="PTHR30294">
    <property type="entry name" value="MEMBRANE COMPONENT OF ABC TRANSPORTER YHHJ-RELATED"/>
    <property type="match status" value="1"/>
</dbReference>
<keyword evidence="9" id="KW-1185">Reference proteome</keyword>
<proteinExistence type="predicted"/>
<dbReference type="EMBL" id="CP136051">
    <property type="protein sequence ID" value="WOK06787.1"/>
    <property type="molecule type" value="Genomic_DNA"/>
</dbReference>
<evidence type="ECO:0000313" key="9">
    <source>
        <dbReference type="Proteomes" id="UP001302349"/>
    </source>
</evidence>
<sequence length="436" mass="48275">MNKISLIIAREYITRVRKKSFLVMTIVGPLLFALLIIVPTWLATRDGDEKVIEVVDESGLFKTVLTDTDEIKYSFVNEDPDALKQSLEGSEYYGFLYIPNIDIDNPQGIQFYSTSKPSLSVIGDLEWGIRQKIENIKLEKSGLDKQVLDNLKAKVDIATISITDQGEQESSSIAATGIGYISSLLIYFFIFFFGAQIMRGIIEEKTSRIIEVIISSVKPFQLMMGKIIGVGAVGLTQFLLWTLLTFTITTVLSSVFGFEPQAANSMVNAQPGMAEVQAAAADQNEFAKIMTAIGSINIPQVLFFFLIYFLGGYLLYGSLFAAVGSAVDSEVDSQQFMLPVTLPLILSIVSLGAVLNEPDGSLAFWMSMIPLTSPVVMMMRIPFGVPIWQLLLSVTLLAGGFMFTVWLAARIYRVGILMHGTKVNYKVLAKWFMMKN</sequence>
<evidence type="ECO:0000256" key="5">
    <source>
        <dbReference type="ARBA" id="ARBA00023136"/>
    </source>
</evidence>
<feature type="domain" description="ABC-2 type transporter transmembrane" evidence="7">
    <location>
        <begin position="19"/>
        <end position="409"/>
    </location>
</feature>
<gene>
    <name evidence="8" type="ORF">RT717_27340</name>
</gene>
<evidence type="ECO:0000256" key="2">
    <source>
        <dbReference type="ARBA" id="ARBA00022475"/>
    </source>
</evidence>
<reference evidence="8 9" key="1">
    <citation type="journal article" date="2023" name="Microbiol. Resour. Announc.">
        <title>Complete Genome Sequence of Imperialibacter roseus strain P4T.</title>
        <authorList>
            <person name="Tizabi D.R."/>
            <person name="Bachvaroff T."/>
            <person name="Hill R.T."/>
        </authorList>
    </citation>
    <scope>NUCLEOTIDE SEQUENCE [LARGE SCALE GENOMIC DNA]</scope>
    <source>
        <strain evidence="8 9">P4T</strain>
    </source>
</reference>
<comment type="subcellular location">
    <subcellularLocation>
        <location evidence="1">Cell membrane</location>
        <topology evidence="1">Multi-pass membrane protein</topology>
    </subcellularLocation>
</comment>
<keyword evidence="2" id="KW-1003">Cell membrane</keyword>
<name>A0ABZ0IT64_9BACT</name>
<evidence type="ECO:0000256" key="4">
    <source>
        <dbReference type="ARBA" id="ARBA00022989"/>
    </source>
</evidence>
<keyword evidence="4 6" id="KW-1133">Transmembrane helix</keyword>
<keyword evidence="3 6" id="KW-0812">Transmembrane</keyword>
<dbReference type="RefSeq" id="WP_317489488.1">
    <property type="nucleotide sequence ID" value="NZ_CP136051.1"/>
</dbReference>
<evidence type="ECO:0000256" key="1">
    <source>
        <dbReference type="ARBA" id="ARBA00004651"/>
    </source>
</evidence>
<accession>A0ABZ0IT64</accession>
<feature type="transmembrane region" description="Helical" evidence="6">
    <location>
        <begin position="177"/>
        <end position="197"/>
    </location>
</feature>
<evidence type="ECO:0000259" key="7">
    <source>
        <dbReference type="Pfam" id="PF12698"/>
    </source>
</evidence>
<feature type="transmembrane region" description="Helical" evidence="6">
    <location>
        <begin position="21"/>
        <end position="42"/>
    </location>
</feature>
<dbReference type="SUPFAM" id="SSF53850">
    <property type="entry name" value="Periplasmic binding protein-like II"/>
    <property type="match status" value="1"/>
</dbReference>
<dbReference type="PANTHER" id="PTHR30294:SF29">
    <property type="entry name" value="MULTIDRUG ABC TRANSPORTER PERMEASE YBHS-RELATED"/>
    <property type="match status" value="1"/>
</dbReference>